<dbReference type="OrthoDB" id="9800350at2"/>
<reference evidence="5 6" key="1">
    <citation type="submission" date="2017-05" db="EMBL/GenBank/DDBJ databases">
        <authorList>
            <person name="Varghese N."/>
            <person name="Submissions S."/>
        </authorList>
    </citation>
    <scope>NUCLEOTIDE SEQUENCE [LARGE SCALE GENOMIC DNA]</scope>
    <source>
        <strain evidence="5 6">DSM 100094</strain>
    </source>
</reference>
<dbReference type="InterPro" id="IPR036388">
    <property type="entry name" value="WH-like_DNA-bd_sf"/>
</dbReference>
<gene>
    <name evidence="5" type="ORF">SAMN06265221_104221</name>
</gene>
<dbReference type="Pfam" id="PF01638">
    <property type="entry name" value="HxlR"/>
    <property type="match status" value="1"/>
</dbReference>
<evidence type="ECO:0000256" key="2">
    <source>
        <dbReference type="ARBA" id="ARBA00023125"/>
    </source>
</evidence>
<keyword evidence="2" id="KW-0238">DNA-binding</keyword>
<dbReference type="Gene3D" id="1.10.10.10">
    <property type="entry name" value="Winged helix-like DNA-binding domain superfamily/Winged helix DNA-binding domain"/>
    <property type="match status" value="1"/>
</dbReference>
<evidence type="ECO:0000313" key="6">
    <source>
        <dbReference type="Proteomes" id="UP000319014"/>
    </source>
</evidence>
<evidence type="ECO:0000256" key="3">
    <source>
        <dbReference type="ARBA" id="ARBA00023163"/>
    </source>
</evidence>
<dbReference type="SUPFAM" id="SSF46785">
    <property type="entry name" value="Winged helix' DNA-binding domain"/>
    <property type="match status" value="1"/>
</dbReference>
<protein>
    <submittedName>
        <fullName evidence="5">Transcriptional regulator, HxlR family</fullName>
    </submittedName>
</protein>
<dbReference type="InterPro" id="IPR002577">
    <property type="entry name" value="HTH_HxlR"/>
</dbReference>
<feature type="domain" description="HTH hxlR-type" evidence="4">
    <location>
        <begin position="8"/>
        <end position="106"/>
    </location>
</feature>
<dbReference type="PANTHER" id="PTHR33204">
    <property type="entry name" value="TRANSCRIPTIONAL REGULATOR, MARR FAMILY"/>
    <property type="match status" value="1"/>
</dbReference>
<dbReference type="PANTHER" id="PTHR33204:SF29">
    <property type="entry name" value="TRANSCRIPTIONAL REGULATOR"/>
    <property type="match status" value="1"/>
</dbReference>
<dbReference type="AlphaFoldDB" id="A0A521CDA6"/>
<evidence type="ECO:0000256" key="1">
    <source>
        <dbReference type="ARBA" id="ARBA00023015"/>
    </source>
</evidence>
<evidence type="ECO:0000313" key="5">
    <source>
        <dbReference type="EMBL" id="SMO57407.1"/>
    </source>
</evidence>
<name>A0A521CDA6_9RHOB</name>
<proteinExistence type="predicted"/>
<dbReference type="GO" id="GO:0003677">
    <property type="term" value="F:DNA binding"/>
    <property type="evidence" value="ECO:0007669"/>
    <property type="project" value="UniProtKB-KW"/>
</dbReference>
<keyword evidence="3" id="KW-0804">Transcription</keyword>
<sequence>MKELVSRCPIEEVMQVLGGRWPTLLIYYLQDGTKRFSDLRRDNPTISHKMLALELRKLEEVGIVQRTEFGGYPLRVEYDLTPAGQRLVPLIDALGDWWDDVAGANEESRPAGTERAAMS</sequence>
<accession>A0A521CDA6</accession>
<dbReference type="RefSeq" id="WP_142662423.1">
    <property type="nucleotide sequence ID" value="NZ_FXTK01000004.1"/>
</dbReference>
<keyword evidence="1" id="KW-0805">Transcription regulation</keyword>
<dbReference type="PROSITE" id="PS51118">
    <property type="entry name" value="HTH_HXLR"/>
    <property type="match status" value="1"/>
</dbReference>
<organism evidence="5 6">
    <name type="scientific">Paracoccus laeviglucosivorans</name>
    <dbReference type="NCBI Taxonomy" id="1197861"/>
    <lineage>
        <taxon>Bacteria</taxon>
        <taxon>Pseudomonadati</taxon>
        <taxon>Pseudomonadota</taxon>
        <taxon>Alphaproteobacteria</taxon>
        <taxon>Rhodobacterales</taxon>
        <taxon>Paracoccaceae</taxon>
        <taxon>Paracoccus</taxon>
    </lineage>
</organism>
<dbReference type="EMBL" id="FXTK01000004">
    <property type="protein sequence ID" value="SMO57407.1"/>
    <property type="molecule type" value="Genomic_DNA"/>
</dbReference>
<dbReference type="InterPro" id="IPR036390">
    <property type="entry name" value="WH_DNA-bd_sf"/>
</dbReference>
<dbReference type="Proteomes" id="UP000319014">
    <property type="component" value="Unassembled WGS sequence"/>
</dbReference>
<keyword evidence="6" id="KW-1185">Reference proteome</keyword>
<evidence type="ECO:0000259" key="4">
    <source>
        <dbReference type="PROSITE" id="PS51118"/>
    </source>
</evidence>